<accession>A0A0S6VU29</accession>
<keyword evidence="2" id="KW-1185">Reference proteome</keyword>
<name>A0A0S6VU29_9BACT</name>
<reference evidence="1" key="1">
    <citation type="journal article" date="2015" name="PeerJ">
        <title>First genomic representation of candidate bacterial phylum KSB3 points to enhanced environmental sensing as a trigger of wastewater bulking.</title>
        <authorList>
            <person name="Sekiguchi Y."/>
            <person name="Ohashi A."/>
            <person name="Parks D.H."/>
            <person name="Yamauchi T."/>
            <person name="Tyson G.W."/>
            <person name="Hugenholtz P."/>
        </authorList>
    </citation>
    <scope>NUCLEOTIDE SEQUENCE [LARGE SCALE GENOMIC DNA]</scope>
</reference>
<sequence length="61" mass="7277">MRYFVSYVYYDNGEALFANAEWEGEPIKTLAHITKIEEEINAELGEKNVYAKLLFWRPFEE</sequence>
<dbReference type="AlphaFoldDB" id="A0A0S6VU29"/>
<dbReference type="EMBL" id="DF820456">
    <property type="protein sequence ID" value="GAK51053.1"/>
    <property type="molecule type" value="Genomic_DNA"/>
</dbReference>
<dbReference type="Proteomes" id="UP000030700">
    <property type="component" value="Unassembled WGS sequence"/>
</dbReference>
<dbReference type="STRING" id="1499966.U14_02295"/>
<evidence type="ECO:0000313" key="1">
    <source>
        <dbReference type="EMBL" id="GAK51053.1"/>
    </source>
</evidence>
<organism evidence="1">
    <name type="scientific">Candidatus Moduliflexus flocculans</name>
    <dbReference type="NCBI Taxonomy" id="1499966"/>
    <lineage>
        <taxon>Bacteria</taxon>
        <taxon>Candidatus Moduliflexota</taxon>
        <taxon>Candidatus Moduliflexia</taxon>
        <taxon>Candidatus Moduliflexales</taxon>
        <taxon>Candidatus Moduliflexaceae</taxon>
    </lineage>
</organism>
<dbReference type="HOGENOM" id="CLU_2913087_0_0_0"/>
<evidence type="ECO:0000313" key="2">
    <source>
        <dbReference type="Proteomes" id="UP000030700"/>
    </source>
</evidence>
<gene>
    <name evidence="1" type="ORF">U14_02295</name>
</gene>
<protein>
    <submittedName>
        <fullName evidence="1">Uncharacterized protein</fullName>
    </submittedName>
</protein>
<proteinExistence type="predicted"/>